<dbReference type="EMBL" id="CP136594">
    <property type="protein sequence ID" value="WOE74223.1"/>
    <property type="molecule type" value="Genomic_DNA"/>
</dbReference>
<evidence type="ECO:0000256" key="5">
    <source>
        <dbReference type="ARBA" id="ARBA00022801"/>
    </source>
</evidence>
<dbReference type="InterPro" id="IPR001431">
    <property type="entry name" value="Pept_M16_Zn_BS"/>
</dbReference>
<feature type="signal peptide" evidence="9">
    <location>
        <begin position="1"/>
        <end position="21"/>
    </location>
</feature>
<dbReference type="InterPro" id="IPR011765">
    <property type="entry name" value="Pept_M16_N"/>
</dbReference>
<evidence type="ECO:0000256" key="1">
    <source>
        <dbReference type="ARBA" id="ARBA00001947"/>
    </source>
</evidence>
<dbReference type="InterPro" id="IPR011249">
    <property type="entry name" value="Metalloenz_LuxS/M16"/>
</dbReference>
<evidence type="ECO:0000256" key="2">
    <source>
        <dbReference type="ARBA" id="ARBA00007261"/>
    </source>
</evidence>
<dbReference type="KEGG" id="acoa:RB602_10185"/>
<gene>
    <name evidence="12" type="ORF">RB602_10185</name>
</gene>
<dbReference type="PANTHER" id="PTHR43690:SF17">
    <property type="entry name" value="PROTEIN YHJJ"/>
    <property type="match status" value="1"/>
</dbReference>
<keyword evidence="13" id="KW-1185">Reference proteome</keyword>
<dbReference type="PANTHER" id="PTHR43690">
    <property type="entry name" value="NARDILYSIN"/>
    <property type="match status" value="1"/>
</dbReference>
<feature type="domain" description="Peptidase M16 C-terminal" evidence="11">
    <location>
        <begin position="700"/>
        <end position="879"/>
    </location>
</feature>
<evidence type="ECO:0000256" key="6">
    <source>
        <dbReference type="ARBA" id="ARBA00022833"/>
    </source>
</evidence>
<keyword evidence="3" id="KW-0645">Protease</keyword>
<dbReference type="AlphaFoldDB" id="A0AA97I0A9"/>
<proteinExistence type="inferred from homology"/>
<feature type="domain" description="Peptidase M16 C-terminal" evidence="11">
    <location>
        <begin position="224"/>
        <end position="405"/>
    </location>
</feature>
<dbReference type="GO" id="GO:0004222">
    <property type="term" value="F:metalloendopeptidase activity"/>
    <property type="evidence" value="ECO:0007669"/>
    <property type="project" value="InterPro"/>
</dbReference>
<dbReference type="Pfam" id="PF05193">
    <property type="entry name" value="Peptidase_M16_C"/>
    <property type="match status" value="2"/>
</dbReference>
<evidence type="ECO:0000313" key="13">
    <source>
        <dbReference type="Proteomes" id="UP001302429"/>
    </source>
</evidence>
<keyword evidence="7" id="KW-0482">Metalloprotease</keyword>
<keyword evidence="4" id="KW-0479">Metal-binding</keyword>
<dbReference type="GO" id="GO:0046872">
    <property type="term" value="F:metal ion binding"/>
    <property type="evidence" value="ECO:0007669"/>
    <property type="project" value="UniProtKB-KW"/>
</dbReference>
<dbReference type="GO" id="GO:0006508">
    <property type="term" value="P:proteolysis"/>
    <property type="evidence" value="ECO:0007669"/>
    <property type="project" value="UniProtKB-KW"/>
</dbReference>
<dbReference type="Gene3D" id="3.30.830.10">
    <property type="entry name" value="Metalloenzyme, LuxS/M16 peptidase-like"/>
    <property type="match status" value="4"/>
</dbReference>
<sequence>MRVRQYLLALCLILLPLAAQAEPAQQNAAQYEEAVRSAWGFDKSDLEPDPAVRFGVLENGMRYAIRHNEYPEDTASIQLVFDVGSLAETDDERGAAHFVEHMAFNGSTNVPEGEMVKILERFGLAFGADTNAYTSFDRTAYTLELPNTSEELIDTALFLLRETASEISFTPGAVDRERGVVLAEMRTRDSYGLRSFIDEAAFLLPDTKIARRLPTGTQKVVGGITAEELKQFYQRYYTPARAMLVIVGNVDIDALTTKVENSFGDWRPQKGEAAIVDYGSVALDRPGASGAFIDPAIGEAAAIVAFGSNREIPDTLQTRREALLRSIGYRIITRRIGRAIRSGDAPFLSASFDSTEVFDRAYKTQLTVSARDGQLPEAVAAAEKIIRQALQYGFTQQETEEQVANYRNAIRNAVKGAETRRNETLAEQIVDATYYKRLVTSPEARQARFERVAQDITPELVLEALKSDLIDLADPLIHITAKSGGNAYAEDVRSAYLASRQLAVAPPEQGANQQFAYTYFGREGEIVSDSIIEDLGIRTVRFSNNVRLNIKPTQYEKDRVRISLRIDGGELVNTIDNPHGTALLRVFSNGGLEAHSLDDLLTILAGKSVSFNFDAGADYFGSYVTTTTENTLLQFQILAAYLTAPGYRDSAVERYRKGFDNYYARIEATPDAALGTHIGEIISDGDPRFTLAPQDELEALDFNDLRQIVSEPFTRAPLEIGVVGDIDPDVIIADVAKTFGALPARESNSREYADQRQRSFTANRSTRYIAHDGEPHQAILRYYWPTADDSDFASTIRSSLLAKVLQLRLTDILREELGSSYSPSASSFMSSVYDDFGYLTFGSAVDFNDRAKVRETMRDIVAEIIASPATEDELLRARKPILERLKQRETSNSSWIAIVDEAQTDKEALQRYRILPEVIAQVTVDDLQQEARKWLSQEPLVVEVIHRQEYARIIGTSPAATDAD</sequence>
<dbReference type="SUPFAM" id="SSF63411">
    <property type="entry name" value="LuxS/MPP-like metallohydrolase"/>
    <property type="match status" value="3"/>
</dbReference>
<dbReference type="InterPro" id="IPR007863">
    <property type="entry name" value="Peptidase_M16_C"/>
</dbReference>
<evidence type="ECO:0000256" key="4">
    <source>
        <dbReference type="ARBA" id="ARBA00022723"/>
    </source>
</evidence>
<evidence type="ECO:0000313" key="12">
    <source>
        <dbReference type="EMBL" id="WOE74223.1"/>
    </source>
</evidence>
<dbReference type="RefSeq" id="WP_317080458.1">
    <property type="nucleotide sequence ID" value="NZ_CP136594.1"/>
</dbReference>
<evidence type="ECO:0000259" key="10">
    <source>
        <dbReference type="Pfam" id="PF00675"/>
    </source>
</evidence>
<evidence type="ECO:0000256" key="9">
    <source>
        <dbReference type="SAM" id="SignalP"/>
    </source>
</evidence>
<organism evidence="12 13">
    <name type="scientific">Alterisphingorhabdus coralli</name>
    <dbReference type="NCBI Taxonomy" id="3071408"/>
    <lineage>
        <taxon>Bacteria</taxon>
        <taxon>Pseudomonadati</taxon>
        <taxon>Pseudomonadota</taxon>
        <taxon>Alphaproteobacteria</taxon>
        <taxon>Sphingomonadales</taxon>
        <taxon>Sphingomonadaceae</taxon>
        <taxon>Alterisphingorhabdus (ex Yan et al. 2024)</taxon>
    </lineage>
</organism>
<dbReference type="InterPro" id="IPR050626">
    <property type="entry name" value="Peptidase_M16"/>
</dbReference>
<evidence type="ECO:0000256" key="7">
    <source>
        <dbReference type="ARBA" id="ARBA00023049"/>
    </source>
</evidence>
<name>A0AA97I0A9_9SPHN</name>
<comment type="similarity">
    <text evidence="2 8">Belongs to the peptidase M16 family.</text>
</comment>
<evidence type="ECO:0000259" key="11">
    <source>
        <dbReference type="Pfam" id="PF05193"/>
    </source>
</evidence>
<protein>
    <submittedName>
        <fullName evidence="12">Insulinase family protein</fullName>
    </submittedName>
</protein>
<keyword evidence="9" id="KW-0732">Signal</keyword>
<evidence type="ECO:0000256" key="8">
    <source>
        <dbReference type="RuleBase" id="RU004447"/>
    </source>
</evidence>
<accession>A0AA97I0A9</accession>
<dbReference type="PROSITE" id="PS00143">
    <property type="entry name" value="INSULINASE"/>
    <property type="match status" value="1"/>
</dbReference>
<feature type="domain" description="Peptidase M16 N-terminal" evidence="10">
    <location>
        <begin position="68"/>
        <end position="191"/>
    </location>
</feature>
<dbReference type="Pfam" id="PF00675">
    <property type="entry name" value="Peptidase_M16"/>
    <property type="match status" value="1"/>
</dbReference>
<keyword evidence="5" id="KW-0378">Hydrolase</keyword>
<comment type="cofactor">
    <cofactor evidence="1">
        <name>Zn(2+)</name>
        <dbReference type="ChEBI" id="CHEBI:29105"/>
    </cofactor>
</comment>
<keyword evidence="6" id="KW-0862">Zinc</keyword>
<reference evidence="12 13" key="1">
    <citation type="submission" date="2023-10" db="EMBL/GenBank/DDBJ databases">
        <title>Complete genome sequence of a Sphingomonadaceae bacterium.</title>
        <authorList>
            <person name="Yan C."/>
        </authorList>
    </citation>
    <scope>NUCLEOTIDE SEQUENCE [LARGE SCALE GENOMIC DNA]</scope>
    <source>
        <strain evidence="12 13">SCSIO 66989</strain>
    </source>
</reference>
<feature type="chain" id="PRO_5041724389" evidence="9">
    <location>
        <begin position="22"/>
        <end position="964"/>
    </location>
</feature>
<evidence type="ECO:0000256" key="3">
    <source>
        <dbReference type="ARBA" id="ARBA00022670"/>
    </source>
</evidence>
<dbReference type="Proteomes" id="UP001302429">
    <property type="component" value="Chromosome"/>
</dbReference>